<dbReference type="Gene3D" id="1.10.1040.10">
    <property type="entry name" value="N-(1-d-carboxylethyl)-l-norvaline Dehydrogenase, domain 2"/>
    <property type="match status" value="1"/>
</dbReference>
<keyword evidence="8 9" id="KW-1208">Phospholipid metabolism</keyword>
<dbReference type="InterPro" id="IPR008927">
    <property type="entry name" value="6-PGluconate_DH-like_C_sf"/>
</dbReference>
<feature type="binding site" evidence="9">
    <location>
        <position position="279"/>
    </location>
    <ligand>
        <name>NADPH</name>
        <dbReference type="ChEBI" id="CHEBI:57783"/>
    </ligand>
</feature>
<dbReference type="GO" id="GO:0141153">
    <property type="term" value="F:glycerol-3-phosphate dehydrogenase (NADP+) activity"/>
    <property type="evidence" value="ECO:0007669"/>
    <property type="project" value="RHEA"/>
</dbReference>
<feature type="binding site" evidence="9">
    <location>
        <position position="137"/>
    </location>
    <ligand>
        <name>sn-glycerol 3-phosphate</name>
        <dbReference type="ChEBI" id="CHEBI:57597"/>
    </ligand>
</feature>
<keyword evidence="5 9" id="KW-0520">NAD</keyword>
<keyword evidence="6 9" id="KW-0443">Lipid metabolism</keyword>
<dbReference type="PANTHER" id="PTHR11728">
    <property type="entry name" value="GLYCEROL-3-PHOSPHATE DEHYDROGENASE"/>
    <property type="match status" value="1"/>
</dbReference>
<dbReference type="STRING" id="28034.BFX07_13410"/>
<dbReference type="Gene3D" id="3.40.50.720">
    <property type="entry name" value="NAD(P)-binding Rossmann-like Domain"/>
    <property type="match status" value="1"/>
</dbReference>
<feature type="binding site" evidence="12">
    <location>
        <position position="141"/>
    </location>
    <ligand>
        <name>NAD(+)</name>
        <dbReference type="ChEBI" id="CHEBI:57540"/>
    </ligand>
</feature>
<dbReference type="GO" id="GO:0006650">
    <property type="term" value="P:glycerophospholipid metabolic process"/>
    <property type="evidence" value="ECO:0007669"/>
    <property type="project" value="UniProtKB-UniRule"/>
</dbReference>
<dbReference type="InterPro" id="IPR013328">
    <property type="entry name" value="6PGD_dom2"/>
</dbReference>
<keyword evidence="9" id="KW-0547">Nucleotide-binding</keyword>
<comment type="catalytic activity">
    <reaction evidence="9 14">
        <text>sn-glycerol 3-phosphate + NADP(+) = dihydroxyacetone phosphate + NADPH + H(+)</text>
        <dbReference type="Rhea" id="RHEA:11096"/>
        <dbReference type="ChEBI" id="CHEBI:15378"/>
        <dbReference type="ChEBI" id="CHEBI:57597"/>
        <dbReference type="ChEBI" id="CHEBI:57642"/>
        <dbReference type="ChEBI" id="CHEBI:57783"/>
        <dbReference type="ChEBI" id="CHEBI:58349"/>
        <dbReference type="EC" id="1.1.1.94"/>
    </reaction>
</comment>
<feature type="binding site" evidence="12">
    <location>
        <position position="255"/>
    </location>
    <ligand>
        <name>NAD(+)</name>
        <dbReference type="ChEBI" id="CHEBI:57540"/>
    </ligand>
</feature>
<evidence type="ECO:0000256" key="13">
    <source>
        <dbReference type="RuleBase" id="RU000437"/>
    </source>
</evidence>
<dbReference type="AlphaFoldDB" id="A0A1W1WJV8"/>
<evidence type="ECO:0000256" key="5">
    <source>
        <dbReference type="ARBA" id="ARBA00023027"/>
    </source>
</evidence>
<dbReference type="GO" id="GO:0051287">
    <property type="term" value="F:NAD binding"/>
    <property type="evidence" value="ECO:0007669"/>
    <property type="project" value="InterPro"/>
</dbReference>
<keyword evidence="18" id="KW-1185">Reference proteome</keyword>
<feature type="binding site" evidence="9">
    <location>
        <position position="34"/>
    </location>
    <ligand>
        <name>NADPH</name>
        <dbReference type="ChEBI" id="CHEBI:57783"/>
    </ligand>
</feature>
<feature type="binding site" evidence="9">
    <location>
        <position position="256"/>
    </location>
    <ligand>
        <name>sn-glycerol 3-phosphate</name>
        <dbReference type="ChEBI" id="CHEBI:57597"/>
    </ligand>
</feature>
<dbReference type="OrthoDB" id="9812273at2"/>
<feature type="binding site" evidence="9">
    <location>
        <position position="141"/>
    </location>
    <ligand>
        <name>NADPH</name>
        <dbReference type="ChEBI" id="CHEBI:57783"/>
    </ligand>
</feature>
<feature type="binding site" evidence="9">
    <location>
        <position position="107"/>
    </location>
    <ligand>
        <name>sn-glycerol 3-phosphate</name>
        <dbReference type="ChEBI" id="CHEBI:57597"/>
    </ligand>
</feature>
<dbReference type="GO" id="GO:0008654">
    <property type="term" value="P:phospholipid biosynthetic process"/>
    <property type="evidence" value="ECO:0007669"/>
    <property type="project" value="UniProtKB-KW"/>
</dbReference>
<keyword evidence="3 9" id="KW-0521">NADP</keyword>
<feature type="binding site" evidence="9">
    <location>
        <position position="281"/>
    </location>
    <ligand>
        <name>NADPH</name>
        <dbReference type="ChEBI" id="CHEBI:57783"/>
    </ligand>
</feature>
<dbReference type="PRINTS" id="PR00077">
    <property type="entry name" value="GPDHDRGNASE"/>
</dbReference>
<name>A0A1W1WJV8_SULTA</name>
<dbReference type="SUPFAM" id="SSF51735">
    <property type="entry name" value="NAD(P)-binding Rossmann-fold domains"/>
    <property type="match status" value="1"/>
</dbReference>
<dbReference type="PANTHER" id="PTHR11728:SF1">
    <property type="entry name" value="GLYCEROL-3-PHOSPHATE DEHYDROGENASE [NAD(+)] 2, CHLOROPLASTIC"/>
    <property type="match status" value="1"/>
</dbReference>
<evidence type="ECO:0000256" key="6">
    <source>
        <dbReference type="ARBA" id="ARBA00023098"/>
    </source>
</evidence>
<feature type="binding site" evidence="11">
    <location>
        <position position="107"/>
    </location>
    <ligand>
        <name>substrate</name>
    </ligand>
</feature>
<comment type="pathway">
    <text evidence="9">Membrane lipid metabolism; glycerophospholipid metabolism.</text>
</comment>
<dbReference type="NCBIfam" id="NF000940">
    <property type="entry name" value="PRK00094.1-2"/>
    <property type="match status" value="1"/>
</dbReference>
<evidence type="ECO:0000256" key="12">
    <source>
        <dbReference type="PIRSR" id="PIRSR000114-3"/>
    </source>
</evidence>
<keyword evidence="4 9" id="KW-0560">Oxidoreductase</keyword>
<dbReference type="Pfam" id="PF01210">
    <property type="entry name" value="NAD_Gly3P_dh_N"/>
    <property type="match status" value="1"/>
</dbReference>
<comment type="subcellular location">
    <subcellularLocation>
        <location evidence="9">Cytoplasm</location>
    </subcellularLocation>
</comment>
<evidence type="ECO:0000256" key="8">
    <source>
        <dbReference type="ARBA" id="ARBA00023264"/>
    </source>
</evidence>
<dbReference type="NCBIfam" id="NF000942">
    <property type="entry name" value="PRK00094.1-4"/>
    <property type="match status" value="1"/>
</dbReference>
<evidence type="ECO:0000256" key="2">
    <source>
        <dbReference type="ARBA" id="ARBA00022516"/>
    </source>
</evidence>
<proteinExistence type="inferred from homology"/>
<evidence type="ECO:0000256" key="9">
    <source>
        <dbReference type="HAMAP-Rule" id="MF_00394"/>
    </source>
</evidence>
<dbReference type="SUPFAM" id="SSF48179">
    <property type="entry name" value="6-phosphogluconate dehydrogenase C-terminal domain-like"/>
    <property type="match status" value="1"/>
</dbReference>
<keyword evidence="7 9" id="KW-0594">Phospholipid biosynthesis</keyword>
<feature type="active site" description="Proton acceptor" evidence="9 10">
    <location>
        <position position="191"/>
    </location>
</feature>
<dbReference type="EC" id="1.1.1.94" evidence="9"/>
<evidence type="ECO:0000259" key="16">
    <source>
        <dbReference type="Pfam" id="PF07479"/>
    </source>
</evidence>
<evidence type="ECO:0000256" key="4">
    <source>
        <dbReference type="ARBA" id="ARBA00023002"/>
    </source>
</evidence>
<feature type="binding site" evidence="9">
    <location>
        <position position="107"/>
    </location>
    <ligand>
        <name>NADPH</name>
        <dbReference type="ChEBI" id="CHEBI:57783"/>
    </ligand>
</feature>
<evidence type="ECO:0000256" key="1">
    <source>
        <dbReference type="ARBA" id="ARBA00011009"/>
    </source>
</evidence>
<dbReference type="GO" id="GO:0141152">
    <property type="term" value="F:glycerol-3-phosphate dehydrogenase (NAD+) activity"/>
    <property type="evidence" value="ECO:0007669"/>
    <property type="project" value="RHEA"/>
</dbReference>
<feature type="binding site" evidence="9">
    <location>
        <position position="244"/>
    </location>
    <ligand>
        <name>sn-glycerol 3-phosphate</name>
        <dbReference type="ChEBI" id="CHEBI:57597"/>
    </ligand>
</feature>
<sequence>MTPRLTIFGSGNWALTLADIAARSGTEVTMYVRRQELCDILKRTHSHPQYLTHLKLPPNVVFTHDLGEAAAYSHNWLMVVPSQHMRTLAIRLRPFVTDAHHVVSAAKGLEEHTALRMTQVLHDCWPEVNAQLGALSGPNLAYEISLGQPAASVIAGSAALFDAMAPLLGHANLRLYGQPDIVGVELGGALKNVLAIAVGIANASGLGANAEAAIMTRGLHEMGRLAVELGAKWSTLAGLSGLGDVVATASSPKSRNRWLGQELAKGRPLNEIIASTSMVVEGVPTAYVAKRLGDEFRLPLPITSEVVEIFNGKPVRQAVQDLMSRERVQESDF</sequence>
<comment type="caution">
    <text evidence="9">Lacks conserved residue(s) required for the propagation of feature annotation.</text>
</comment>
<dbReference type="InterPro" id="IPR006168">
    <property type="entry name" value="G3P_DH_NAD-dep"/>
</dbReference>
<feature type="binding site" evidence="9">
    <location>
        <position position="50"/>
    </location>
    <ligand>
        <name>NADPH</name>
        <dbReference type="ChEBI" id="CHEBI:57783"/>
    </ligand>
</feature>
<evidence type="ECO:0000256" key="3">
    <source>
        <dbReference type="ARBA" id="ARBA00022857"/>
    </source>
</evidence>
<evidence type="ECO:0000256" key="11">
    <source>
        <dbReference type="PIRSR" id="PIRSR000114-2"/>
    </source>
</evidence>
<dbReference type="GO" id="GO:0005829">
    <property type="term" value="C:cytosol"/>
    <property type="evidence" value="ECO:0007669"/>
    <property type="project" value="TreeGrafter"/>
</dbReference>
<dbReference type="Pfam" id="PF07479">
    <property type="entry name" value="NAD_Gly3P_dh_C"/>
    <property type="match status" value="1"/>
</dbReference>
<evidence type="ECO:0000313" key="18">
    <source>
        <dbReference type="Proteomes" id="UP000192660"/>
    </source>
</evidence>
<dbReference type="Proteomes" id="UP000192660">
    <property type="component" value="Unassembled WGS sequence"/>
</dbReference>
<evidence type="ECO:0000256" key="14">
    <source>
        <dbReference type="RuleBase" id="RU000439"/>
    </source>
</evidence>
<dbReference type="InterPro" id="IPR036291">
    <property type="entry name" value="NAD(P)-bd_dom_sf"/>
</dbReference>
<dbReference type="GO" id="GO:0005975">
    <property type="term" value="P:carbohydrate metabolic process"/>
    <property type="evidence" value="ECO:0007669"/>
    <property type="project" value="InterPro"/>
</dbReference>
<dbReference type="GO" id="GO:0046167">
    <property type="term" value="P:glycerol-3-phosphate biosynthetic process"/>
    <property type="evidence" value="ECO:0007669"/>
    <property type="project" value="UniProtKB-UniRule"/>
</dbReference>
<feature type="binding site" evidence="11">
    <location>
        <begin position="255"/>
        <end position="256"/>
    </location>
    <ligand>
        <name>substrate</name>
    </ligand>
</feature>
<feature type="domain" description="Glycerol-3-phosphate dehydrogenase NAD-dependent C-terminal" evidence="16">
    <location>
        <begin position="180"/>
        <end position="319"/>
    </location>
</feature>
<evidence type="ECO:0000313" key="17">
    <source>
        <dbReference type="EMBL" id="SMC06482.1"/>
    </source>
</evidence>
<keyword evidence="2 9" id="KW-0444">Lipid biosynthesis</keyword>
<reference evidence="18" key="1">
    <citation type="submission" date="2017-04" db="EMBL/GenBank/DDBJ databases">
        <authorList>
            <person name="Varghese N."/>
            <person name="Submissions S."/>
        </authorList>
    </citation>
    <scope>NUCLEOTIDE SEQUENCE [LARGE SCALE GENOMIC DNA]</scope>
    <source>
        <strain evidence="18">DSM 9293</strain>
    </source>
</reference>
<feature type="binding site" evidence="9">
    <location>
        <position position="13"/>
    </location>
    <ligand>
        <name>NADPH</name>
        <dbReference type="ChEBI" id="CHEBI:57783"/>
    </ligand>
</feature>
<dbReference type="HAMAP" id="MF_00394">
    <property type="entry name" value="NAD_Glyc3P_dehydrog"/>
    <property type="match status" value="1"/>
</dbReference>
<evidence type="ECO:0000256" key="7">
    <source>
        <dbReference type="ARBA" id="ARBA00023209"/>
    </source>
</evidence>
<evidence type="ECO:0000256" key="10">
    <source>
        <dbReference type="PIRSR" id="PIRSR000114-1"/>
    </source>
</evidence>
<dbReference type="UniPathway" id="UPA00940"/>
<feature type="binding site" evidence="9">
    <location>
        <position position="255"/>
    </location>
    <ligand>
        <name>NADPH</name>
        <dbReference type="ChEBI" id="CHEBI:57783"/>
    </ligand>
</feature>
<feature type="binding site" evidence="9">
    <location>
        <position position="33"/>
    </location>
    <ligand>
        <name>NADPH</name>
        <dbReference type="ChEBI" id="CHEBI:57783"/>
    </ligand>
</feature>
<feature type="domain" description="Glycerol-3-phosphate dehydrogenase NAD-dependent N-terminal" evidence="15">
    <location>
        <begin position="5"/>
        <end position="156"/>
    </location>
</feature>
<feature type="binding site" evidence="9">
    <location>
        <position position="254"/>
    </location>
    <ligand>
        <name>sn-glycerol 3-phosphate</name>
        <dbReference type="ChEBI" id="CHEBI:57597"/>
    </ligand>
</feature>
<feature type="binding site" evidence="9">
    <location>
        <position position="191"/>
    </location>
    <ligand>
        <name>sn-glycerol 3-phosphate</name>
        <dbReference type="ChEBI" id="CHEBI:57597"/>
    </ligand>
</feature>
<dbReference type="GO" id="GO:0046168">
    <property type="term" value="P:glycerol-3-phosphate catabolic process"/>
    <property type="evidence" value="ECO:0007669"/>
    <property type="project" value="InterPro"/>
</dbReference>
<comment type="catalytic activity">
    <reaction evidence="9">
        <text>sn-glycerol 3-phosphate + NAD(+) = dihydroxyacetone phosphate + NADH + H(+)</text>
        <dbReference type="Rhea" id="RHEA:11092"/>
        <dbReference type="ChEBI" id="CHEBI:15378"/>
        <dbReference type="ChEBI" id="CHEBI:57540"/>
        <dbReference type="ChEBI" id="CHEBI:57597"/>
        <dbReference type="ChEBI" id="CHEBI:57642"/>
        <dbReference type="ChEBI" id="CHEBI:57945"/>
        <dbReference type="EC" id="1.1.1.94"/>
    </reaction>
</comment>
<comment type="function">
    <text evidence="9">Catalyzes the reduction of the glycolytic intermediate dihydroxyacetone phosphate (DHAP) to sn-glycerol 3-phosphate (G3P), the key precursor for phospholipid synthesis.</text>
</comment>
<feature type="binding site" evidence="9">
    <location>
        <position position="255"/>
    </location>
    <ligand>
        <name>sn-glycerol 3-phosphate</name>
        <dbReference type="ChEBI" id="CHEBI:57597"/>
    </ligand>
</feature>
<keyword evidence="9" id="KW-0963">Cytoplasm</keyword>
<organism evidence="17 18">
    <name type="scientific">Sulfobacillus thermosulfidooxidans (strain DSM 9293 / VKM B-1269 / AT-1)</name>
    <dbReference type="NCBI Taxonomy" id="929705"/>
    <lineage>
        <taxon>Bacteria</taxon>
        <taxon>Bacillati</taxon>
        <taxon>Bacillota</taxon>
        <taxon>Clostridia</taxon>
        <taxon>Eubacteriales</taxon>
        <taxon>Clostridiales Family XVII. Incertae Sedis</taxon>
        <taxon>Sulfobacillus</taxon>
    </lineage>
</organism>
<accession>A0A1W1WJV8</accession>
<dbReference type="RefSeq" id="WP_020373122.1">
    <property type="nucleotide sequence ID" value="NZ_FWWY01000001.1"/>
</dbReference>
<dbReference type="PIRSF" id="PIRSF000114">
    <property type="entry name" value="Glycerol-3-P_dh"/>
    <property type="match status" value="1"/>
</dbReference>
<protein>
    <recommendedName>
        <fullName evidence="9">Glycerol-3-phosphate dehydrogenase [NAD(P)+]</fullName>
        <ecNumber evidence="9">1.1.1.94</ecNumber>
    </recommendedName>
    <alternativeName>
        <fullName evidence="9">NAD(P)(+)-dependent glycerol-3-phosphate dehydrogenase</fullName>
    </alternativeName>
    <alternativeName>
        <fullName evidence="9">NAD(P)H-dependent dihydroxyacetone-phosphate reductase</fullName>
    </alternativeName>
</protein>
<comment type="similarity">
    <text evidence="1 9 13">Belongs to the NAD-dependent glycerol-3-phosphate dehydrogenase family.</text>
</comment>
<dbReference type="PROSITE" id="PS00957">
    <property type="entry name" value="NAD_G3PDH"/>
    <property type="match status" value="1"/>
</dbReference>
<dbReference type="InterPro" id="IPR011128">
    <property type="entry name" value="G3P_DH_NAD-dep_N"/>
</dbReference>
<dbReference type="FunFam" id="1.10.1040.10:FF:000001">
    <property type="entry name" value="Glycerol-3-phosphate dehydrogenase [NAD(P)+]"/>
    <property type="match status" value="1"/>
</dbReference>
<evidence type="ECO:0000259" key="15">
    <source>
        <dbReference type="Pfam" id="PF01210"/>
    </source>
</evidence>
<dbReference type="InterPro" id="IPR006109">
    <property type="entry name" value="G3P_DH_NAD-dep_C"/>
</dbReference>
<gene>
    <name evidence="9" type="primary">gpsA</name>
    <name evidence="17" type="ORF">SAMN00768000_2846</name>
</gene>
<dbReference type="EMBL" id="FWWY01000001">
    <property type="protein sequence ID" value="SMC06482.1"/>
    <property type="molecule type" value="Genomic_DNA"/>
</dbReference>